<proteinExistence type="predicted"/>
<sequence length="240" mass="26317">MAQTERPSAPAAGAAHKPCVIPGNALQLDLGDADTALLVTSGPFLSISPDPPCAPMQAHTPNLASYPVRSPYPTPASPAIVDDDDEYDETADEERDEHKAPPRVRFRSRVRIRGLRRSRARSHDSSDSGSRSSTVSVPLNMHSGRGVLGLKISTVASRTPTIPRISSAEYHENSPLLSPRPPRPPGARRTLPAMRAQQIREESLAHENDEEWKALNASWWRPFIETTFCSCCAEDEDEHD</sequence>
<organism evidence="1 2">
    <name type="scientific">Vararia minispora EC-137</name>
    <dbReference type="NCBI Taxonomy" id="1314806"/>
    <lineage>
        <taxon>Eukaryota</taxon>
        <taxon>Fungi</taxon>
        <taxon>Dikarya</taxon>
        <taxon>Basidiomycota</taxon>
        <taxon>Agaricomycotina</taxon>
        <taxon>Agaricomycetes</taxon>
        <taxon>Russulales</taxon>
        <taxon>Lachnocladiaceae</taxon>
        <taxon>Vararia</taxon>
    </lineage>
</organism>
<comment type="caution">
    <text evidence="1">The sequence shown here is derived from an EMBL/GenBank/DDBJ whole genome shotgun (WGS) entry which is preliminary data.</text>
</comment>
<dbReference type="Proteomes" id="UP000814128">
    <property type="component" value="Unassembled WGS sequence"/>
</dbReference>
<name>A0ACB8QTR9_9AGAM</name>
<keyword evidence="2" id="KW-1185">Reference proteome</keyword>
<gene>
    <name evidence="1" type="ORF">K488DRAFT_83250</name>
</gene>
<reference evidence="1" key="2">
    <citation type="journal article" date="2022" name="New Phytol.">
        <title>Evolutionary transition to the ectomycorrhizal habit in the genomes of a hyperdiverse lineage of mushroom-forming fungi.</title>
        <authorList>
            <person name="Looney B."/>
            <person name="Miyauchi S."/>
            <person name="Morin E."/>
            <person name="Drula E."/>
            <person name="Courty P.E."/>
            <person name="Kohler A."/>
            <person name="Kuo A."/>
            <person name="LaButti K."/>
            <person name="Pangilinan J."/>
            <person name="Lipzen A."/>
            <person name="Riley R."/>
            <person name="Andreopoulos W."/>
            <person name="He G."/>
            <person name="Johnson J."/>
            <person name="Nolan M."/>
            <person name="Tritt A."/>
            <person name="Barry K.W."/>
            <person name="Grigoriev I.V."/>
            <person name="Nagy L.G."/>
            <person name="Hibbett D."/>
            <person name="Henrissat B."/>
            <person name="Matheny P.B."/>
            <person name="Labbe J."/>
            <person name="Martin F.M."/>
        </authorList>
    </citation>
    <scope>NUCLEOTIDE SEQUENCE</scope>
    <source>
        <strain evidence="1">EC-137</strain>
    </source>
</reference>
<evidence type="ECO:0000313" key="1">
    <source>
        <dbReference type="EMBL" id="KAI0035289.1"/>
    </source>
</evidence>
<accession>A0ACB8QTR9</accession>
<dbReference type="EMBL" id="MU273487">
    <property type="protein sequence ID" value="KAI0035289.1"/>
    <property type="molecule type" value="Genomic_DNA"/>
</dbReference>
<reference evidence="1" key="1">
    <citation type="submission" date="2021-02" db="EMBL/GenBank/DDBJ databases">
        <authorList>
            <consortium name="DOE Joint Genome Institute"/>
            <person name="Ahrendt S."/>
            <person name="Looney B.P."/>
            <person name="Miyauchi S."/>
            <person name="Morin E."/>
            <person name="Drula E."/>
            <person name="Courty P.E."/>
            <person name="Chicoki N."/>
            <person name="Fauchery L."/>
            <person name="Kohler A."/>
            <person name="Kuo A."/>
            <person name="Labutti K."/>
            <person name="Pangilinan J."/>
            <person name="Lipzen A."/>
            <person name="Riley R."/>
            <person name="Andreopoulos W."/>
            <person name="He G."/>
            <person name="Johnson J."/>
            <person name="Barry K.W."/>
            <person name="Grigoriev I.V."/>
            <person name="Nagy L."/>
            <person name="Hibbett D."/>
            <person name="Henrissat B."/>
            <person name="Matheny P.B."/>
            <person name="Labbe J."/>
            <person name="Martin F."/>
        </authorList>
    </citation>
    <scope>NUCLEOTIDE SEQUENCE</scope>
    <source>
        <strain evidence="1">EC-137</strain>
    </source>
</reference>
<protein>
    <submittedName>
        <fullName evidence="1">Uncharacterized protein</fullName>
    </submittedName>
</protein>
<evidence type="ECO:0000313" key="2">
    <source>
        <dbReference type="Proteomes" id="UP000814128"/>
    </source>
</evidence>